<organism evidence="2 3">
    <name type="scientific">Chelativorans composti</name>
    <dbReference type="NCBI Taxonomy" id="768533"/>
    <lineage>
        <taxon>Bacteria</taxon>
        <taxon>Pseudomonadati</taxon>
        <taxon>Pseudomonadota</taxon>
        <taxon>Alphaproteobacteria</taxon>
        <taxon>Hyphomicrobiales</taxon>
        <taxon>Phyllobacteriaceae</taxon>
        <taxon>Chelativorans</taxon>
    </lineage>
</organism>
<accession>A0ABW5DGZ2</accession>
<protein>
    <recommendedName>
        <fullName evidence="4">Lipoprotein</fullName>
    </recommendedName>
</protein>
<keyword evidence="1" id="KW-0732">Signal</keyword>
<comment type="caution">
    <text evidence="2">The sequence shown here is derived from an EMBL/GenBank/DDBJ whole genome shotgun (WGS) entry which is preliminary data.</text>
</comment>
<feature type="signal peptide" evidence="1">
    <location>
        <begin position="1"/>
        <end position="24"/>
    </location>
</feature>
<evidence type="ECO:0000313" key="3">
    <source>
        <dbReference type="Proteomes" id="UP001597373"/>
    </source>
</evidence>
<dbReference type="PROSITE" id="PS51257">
    <property type="entry name" value="PROKAR_LIPOPROTEIN"/>
    <property type="match status" value="1"/>
</dbReference>
<evidence type="ECO:0000256" key="1">
    <source>
        <dbReference type="SAM" id="SignalP"/>
    </source>
</evidence>
<dbReference type="EMBL" id="JBHUIR010000019">
    <property type="protein sequence ID" value="MFD2259184.1"/>
    <property type="molecule type" value="Genomic_DNA"/>
</dbReference>
<reference evidence="3" key="1">
    <citation type="journal article" date="2019" name="Int. J. Syst. Evol. Microbiol.">
        <title>The Global Catalogue of Microorganisms (GCM) 10K type strain sequencing project: providing services to taxonomists for standard genome sequencing and annotation.</title>
        <authorList>
            <consortium name="The Broad Institute Genomics Platform"/>
            <consortium name="The Broad Institute Genome Sequencing Center for Infectious Disease"/>
            <person name="Wu L."/>
            <person name="Ma J."/>
        </authorList>
    </citation>
    <scope>NUCLEOTIDE SEQUENCE [LARGE SCALE GENOMIC DNA]</scope>
    <source>
        <strain evidence="3">KCTC 23707</strain>
    </source>
</reference>
<proteinExistence type="predicted"/>
<evidence type="ECO:0008006" key="4">
    <source>
        <dbReference type="Google" id="ProtNLM"/>
    </source>
</evidence>
<dbReference type="Proteomes" id="UP001597373">
    <property type="component" value="Unassembled WGS sequence"/>
</dbReference>
<feature type="chain" id="PRO_5046951931" description="Lipoprotein" evidence="1">
    <location>
        <begin position="25"/>
        <end position="178"/>
    </location>
</feature>
<dbReference type="RefSeq" id="WP_345097929.1">
    <property type="nucleotide sequence ID" value="NZ_BAABGS010000010.1"/>
</dbReference>
<name>A0ABW5DGZ2_9HYPH</name>
<sequence>MSVKVGAAAFAILAAAMVAGCQQGATTSTQTSLEPGQIRESELRAYCPRPTLREETVYMRQYERGGDGDPNRLIFQAVISDTTRACQYNQGSGVINVVAAGRLVPGPKGRPGTYTLPIRVIATRGDQVLYSQVIRHQVNVSDVAGATQFFLSDPNVVIPGGIDRSVQVSIGFEGGTRN</sequence>
<keyword evidence="3" id="KW-1185">Reference proteome</keyword>
<gene>
    <name evidence="2" type="ORF">ACFSMZ_05330</name>
</gene>
<evidence type="ECO:0000313" key="2">
    <source>
        <dbReference type="EMBL" id="MFD2259184.1"/>
    </source>
</evidence>